<dbReference type="AlphaFoldDB" id="Q7MDG4"/>
<reference evidence="1 2" key="1">
    <citation type="journal article" date="2003" name="Genome Res.">
        <title>Comparative genome analysis of Vibrio vulnificus, a marine pathogen.</title>
        <authorList>
            <person name="Chen C.Y."/>
            <person name="Wu K.M."/>
            <person name="Chang Y.C."/>
            <person name="Chang C.H."/>
            <person name="Tsai H.C."/>
            <person name="Liao T.L."/>
            <person name="Liu Y.M."/>
            <person name="Chen H.J."/>
            <person name="Shen A.B."/>
            <person name="Li J.C."/>
            <person name="Su T.L."/>
            <person name="Shao C.P."/>
            <person name="Lee C.T."/>
            <person name="Hor L.I."/>
            <person name="Tsai S.F."/>
        </authorList>
    </citation>
    <scope>NUCLEOTIDE SEQUENCE [LARGE SCALE GENOMIC DNA]</scope>
    <source>
        <strain evidence="1 2">YJ016</strain>
    </source>
</reference>
<evidence type="ECO:0000313" key="2">
    <source>
        <dbReference type="Proteomes" id="UP000002675"/>
    </source>
</evidence>
<proteinExistence type="predicted"/>
<dbReference type="Proteomes" id="UP000002675">
    <property type="component" value="Chromosome II"/>
</dbReference>
<name>Q7MDG4_VIBVY</name>
<organism evidence="1 2">
    <name type="scientific">Vibrio vulnificus (strain YJ016)</name>
    <dbReference type="NCBI Taxonomy" id="196600"/>
    <lineage>
        <taxon>Bacteria</taxon>
        <taxon>Pseudomonadati</taxon>
        <taxon>Pseudomonadota</taxon>
        <taxon>Gammaproteobacteria</taxon>
        <taxon>Vibrionales</taxon>
        <taxon>Vibrionaceae</taxon>
        <taxon>Vibrio</taxon>
    </lineage>
</organism>
<dbReference type="EMBL" id="BA000038">
    <property type="protein sequence ID" value="BAC97098.1"/>
    <property type="molecule type" value="Genomic_DNA"/>
</dbReference>
<sequence>MPKEHIKKGMLSAFCHFFRLIFARIAAVLFGYNQHQFDTSVALASVD</sequence>
<gene>
    <name evidence="1" type="ordered locus">VVA1072</name>
</gene>
<evidence type="ECO:0000313" key="1">
    <source>
        <dbReference type="EMBL" id="BAC97098.1"/>
    </source>
</evidence>
<protein>
    <submittedName>
        <fullName evidence="1">Uncharacterized protein</fullName>
    </submittedName>
</protein>
<dbReference type="KEGG" id="vvy:VVA1072"/>
<dbReference type="HOGENOM" id="CLU_3174737_0_0_6"/>
<accession>Q7MDG4</accession>